<keyword evidence="3" id="KW-0548">Nucleotidyltransferase</keyword>
<evidence type="ECO:0000259" key="2">
    <source>
        <dbReference type="Pfam" id="PF12804"/>
    </source>
</evidence>
<organism evidence="3">
    <name type="scientific">Thermococcus litoralis</name>
    <dbReference type="NCBI Taxonomy" id="2265"/>
    <lineage>
        <taxon>Archaea</taxon>
        <taxon>Methanobacteriati</taxon>
        <taxon>Methanobacteriota</taxon>
        <taxon>Thermococci</taxon>
        <taxon>Thermococcales</taxon>
        <taxon>Thermococcaceae</taxon>
        <taxon>Thermococcus</taxon>
    </lineage>
</organism>
<dbReference type="Gene3D" id="3.90.550.10">
    <property type="entry name" value="Spore Coat Polysaccharide Biosynthesis Protein SpsA, Chain A"/>
    <property type="match status" value="1"/>
</dbReference>
<feature type="domain" description="MobA-like NTP transferase" evidence="2">
    <location>
        <begin position="3"/>
        <end position="108"/>
    </location>
</feature>
<evidence type="ECO:0000313" key="3">
    <source>
        <dbReference type="EMBL" id="HDD31727.1"/>
    </source>
</evidence>
<gene>
    <name evidence="3" type="ORF">ENF72_03810</name>
</gene>
<dbReference type="EMBL" id="DQYG01000163">
    <property type="protein sequence ID" value="HDD31727.1"/>
    <property type="molecule type" value="Genomic_DNA"/>
</dbReference>
<dbReference type="PANTHER" id="PTHR19136">
    <property type="entry name" value="MOLYBDENUM COFACTOR GUANYLYLTRANSFERASE"/>
    <property type="match status" value="1"/>
</dbReference>
<dbReference type="SUPFAM" id="SSF53448">
    <property type="entry name" value="Nucleotide-diphospho-sugar transferases"/>
    <property type="match status" value="1"/>
</dbReference>
<protein>
    <submittedName>
        <fullName evidence="3">GTP--adenosylcobinamide-phosphate guanylyltransferase</fullName>
    </submittedName>
</protein>
<proteinExistence type="predicted"/>
<dbReference type="PANTHER" id="PTHR19136:SF86">
    <property type="entry name" value="ADENOSYLCOBINAMIDE-PHOSPHATE GUANYLYLTRANSFERASE"/>
    <property type="match status" value="1"/>
</dbReference>
<dbReference type="Pfam" id="PF12804">
    <property type="entry name" value="NTP_transf_3"/>
    <property type="match status" value="1"/>
</dbReference>
<dbReference type="GO" id="GO:0016779">
    <property type="term" value="F:nucleotidyltransferase activity"/>
    <property type="evidence" value="ECO:0007669"/>
    <property type="project" value="UniProtKB-KW"/>
</dbReference>
<dbReference type="AlphaFoldDB" id="A0A7C0TZD5"/>
<dbReference type="InterPro" id="IPR025877">
    <property type="entry name" value="MobA-like_NTP_Trfase"/>
</dbReference>
<sequence length="185" mass="20611">MIIILAGGKSTRMGKEKPILKIAGKEMLLRVYEQAEKVDEILVALSKNTAKTKEFCIKERIPFVETSGRGYVHDIQELLKEFGPFISVSADIPFVKASDFWLIKKAFNGKTSLTGVLPLSLVPKDLNPVVYKGYAIVGLNTVAEEGEEFFELSNPLLALNVNTPEELKLAERVARLIYSPKLLKM</sequence>
<accession>A0A7C0TZD5</accession>
<reference evidence="3" key="1">
    <citation type="journal article" date="2020" name="mSystems">
        <title>Genome- and Community-Level Interaction Insights into Carbon Utilization and Element Cycling Functions of Hydrothermarchaeota in Hydrothermal Sediment.</title>
        <authorList>
            <person name="Zhou Z."/>
            <person name="Liu Y."/>
            <person name="Xu W."/>
            <person name="Pan J."/>
            <person name="Luo Z.H."/>
            <person name="Li M."/>
        </authorList>
    </citation>
    <scope>NUCLEOTIDE SEQUENCE [LARGE SCALE GENOMIC DNA]</scope>
    <source>
        <strain evidence="3">HyVt-151</strain>
    </source>
</reference>
<dbReference type="Proteomes" id="UP000886210">
    <property type="component" value="Unassembled WGS sequence"/>
</dbReference>
<keyword evidence="1" id="KW-0808">Transferase</keyword>
<dbReference type="InterPro" id="IPR029044">
    <property type="entry name" value="Nucleotide-diphossugar_trans"/>
</dbReference>
<name>A0A7C0TZD5_THELI</name>
<evidence type="ECO:0000256" key="1">
    <source>
        <dbReference type="ARBA" id="ARBA00022679"/>
    </source>
</evidence>
<comment type="caution">
    <text evidence="3">The sequence shown here is derived from an EMBL/GenBank/DDBJ whole genome shotgun (WGS) entry which is preliminary data.</text>
</comment>